<dbReference type="GO" id="GO:0016301">
    <property type="term" value="F:kinase activity"/>
    <property type="evidence" value="ECO:0007669"/>
    <property type="project" value="InterPro"/>
</dbReference>
<dbReference type="InterPro" id="IPR006083">
    <property type="entry name" value="PRK/URK"/>
</dbReference>
<dbReference type="EMBL" id="CM035427">
    <property type="protein sequence ID" value="KAH7307204.1"/>
    <property type="molecule type" value="Genomic_DNA"/>
</dbReference>
<proteinExistence type="predicted"/>
<dbReference type="GO" id="GO:0005524">
    <property type="term" value="F:ATP binding"/>
    <property type="evidence" value="ECO:0007669"/>
    <property type="project" value="InterPro"/>
</dbReference>
<evidence type="ECO:0000256" key="1">
    <source>
        <dbReference type="ARBA" id="ARBA00022528"/>
    </source>
</evidence>
<dbReference type="InterPro" id="IPR027417">
    <property type="entry name" value="P-loop_NTPase"/>
</dbReference>
<dbReference type="OrthoDB" id="6362633at2759"/>
<keyword evidence="1" id="KW-0934">Plastid</keyword>
<evidence type="ECO:0000313" key="3">
    <source>
        <dbReference type="EMBL" id="KAH7307204.1"/>
    </source>
</evidence>
<keyword evidence="4" id="KW-1185">Reference proteome</keyword>
<evidence type="ECO:0000259" key="2">
    <source>
        <dbReference type="Pfam" id="PF00485"/>
    </source>
</evidence>
<accession>A0A8T2S874</accession>
<dbReference type="Pfam" id="PF00485">
    <property type="entry name" value="PRK"/>
    <property type="match status" value="1"/>
</dbReference>
<dbReference type="PANTHER" id="PTHR10285">
    <property type="entry name" value="URIDINE KINASE"/>
    <property type="match status" value="1"/>
</dbReference>
<keyword evidence="1" id="KW-0150">Chloroplast</keyword>
<organism evidence="3 4">
    <name type="scientific">Ceratopteris richardii</name>
    <name type="common">Triangle waterfern</name>
    <dbReference type="NCBI Taxonomy" id="49495"/>
    <lineage>
        <taxon>Eukaryota</taxon>
        <taxon>Viridiplantae</taxon>
        <taxon>Streptophyta</taxon>
        <taxon>Embryophyta</taxon>
        <taxon>Tracheophyta</taxon>
        <taxon>Polypodiopsida</taxon>
        <taxon>Polypodiidae</taxon>
        <taxon>Polypodiales</taxon>
        <taxon>Pteridineae</taxon>
        <taxon>Pteridaceae</taxon>
        <taxon>Parkerioideae</taxon>
        <taxon>Ceratopteris</taxon>
    </lineage>
</organism>
<comment type="caution">
    <text evidence="3">The sequence shown here is derived from an EMBL/GenBank/DDBJ whole genome shotgun (WGS) entry which is preliminary data.</text>
</comment>
<reference evidence="3" key="1">
    <citation type="submission" date="2021-08" db="EMBL/GenBank/DDBJ databases">
        <title>WGS assembly of Ceratopteris richardii.</title>
        <authorList>
            <person name="Marchant D.B."/>
            <person name="Chen G."/>
            <person name="Jenkins J."/>
            <person name="Shu S."/>
            <person name="Leebens-Mack J."/>
            <person name="Grimwood J."/>
            <person name="Schmutz J."/>
            <person name="Soltis P."/>
            <person name="Soltis D."/>
            <person name="Chen Z.-H."/>
        </authorList>
    </citation>
    <scope>NUCLEOTIDE SEQUENCE</scope>
    <source>
        <strain evidence="3">Whitten #5841</strain>
        <tissue evidence="3">Leaf</tissue>
    </source>
</reference>
<feature type="domain" description="Phosphoribulokinase/uridine kinase" evidence="2">
    <location>
        <begin position="119"/>
        <end position="326"/>
    </location>
</feature>
<sequence>MACLRLAHLRNALVEVDTFEGGVPLSNPRLRQPSALILSVSNVQTTHGNYKKKSVTTTCLVGRNGTRHPWKFQCSSKPYLEPQQDVEVLQARTMEEIYDILAKRLLLSAMSIADSSKYVVGMAGPPGAGKSTVAKAVVERLNALWIQSSSFTDLERNNVKDHSKDIAIALPMDGFHLYRKQLDMMKDPVEAHARRGAPWTFDPDGLIKCLQLLRAQGWVQAPSFDHGVGDPKENDIIVTYSHRIVLVEGNYLLLADEKWRALENIFDERWFLDVDIENTLERVTKRFIALGKTPAEAKSRVDYNDRKNAEIVFQSKVNADLIIKSVDSIEHM</sequence>
<gene>
    <name evidence="3" type="ORF">KP509_22G049500</name>
</gene>
<dbReference type="Proteomes" id="UP000825935">
    <property type="component" value="Chromosome 22"/>
</dbReference>
<dbReference type="AlphaFoldDB" id="A0A8T2S874"/>
<name>A0A8T2S874_CERRI</name>
<evidence type="ECO:0000313" key="4">
    <source>
        <dbReference type="Proteomes" id="UP000825935"/>
    </source>
</evidence>
<dbReference type="Gene3D" id="3.40.50.300">
    <property type="entry name" value="P-loop containing nucleotide triphosphate hydrolases"/>
    <property type="match status" value="3"/>
</dbReference>
<dbReference type="SUPFAM" id="SSF52540">
    <property type="entry name" value="P-loop containing nucleoside triphosphate hydrolases"/>
    <property type="match status" value="1"/>
</dbReference>
<dbReference type="OMA" id="WFQRACT"/>
<protein>
    <recommendedName>
        <fullName evidence="2">Phosphoribulokinase/uridine kinase domain-containing protein</fullName>
    </recommendedName>
</protein>